<proteinExistence type="predicted"/>
<dbReference type="Proteomes" id="UP000327108">
    <property type="component" value="Unassembled WGS sequence"/>
</dbReference>
<comment type="caution">
    <text evidence="1">The sequence shown here is derived from an EMBL/GenBank/DDBJ whole genome shotgun (WGS) entry which is preliminary data.</text>
</comment>
<name>A0A5N1K9L8_9HYPH</name>
<dbReference type="EMBL" id="VYXQ01000001">
    <property type="protein sequence ID" value="KAA9370924.1"/>
    <property type="molecule type" value="Genomic_DNA"/>
</dbReference>
<sequence>MASSAEREIRDALVKFWHENEPRGRVIHELPLDGFSASGRSDLAIVFPDAIVLQEIKSERDKLTRLKKQFFAMSSRCHQWHIVCHEKWFNDDGSVKDQEWIKYSHREHFWNYPDISTWKFERYKDMNRHPGTFGLLDYLWADELKEIYGRHFTQFPRSGFTRWGMAGDSYNRLTGRQVVHEVCAALRSRTFAEADAPILPVSEAA</sequence>
<evidence type="ECO:0000313" key="1">
    <source>
        <dbReference type="EMBL" id="KAA9370924.1"/>
    </source>
</evidence>
<reference evidence="1 2" key="1">
    <citation type="submission" date="2019-09" db="EMBL/GenBank/DDBJ databases">
        <title>Biological control of the noxious weed angled onion (Allium triquetrum) thwarted by endophytic bacteria in Victoria, Australia.</title>
        <authorList>
            <person name="Tehranchian P."/>
            <person name="Adair R.J."/>
            <person name="Van T.H."/>
            <person name="Morrison P.D."/>
            <person name="Williams H."/>
            <person name="Lawrie A.C."/>
        </authorList>
    </citation>
    <scope>NUCLEOTIDE SEQUENCE [LARGE SCALE GENOMIC DNA]</scope>
    <source>
        <strain evidence="1 2">RPTAtOch1</strain>
    </source>
</reference>
<evidence type="ECO:0000313" key="2">
    <source>
        <dbReference type="Proteomes" id="UP000327108"/>
    </source>
</evidence>
<keyword evidence="2" id="KW-1185">Reference proteome</keyword>
<dbReference type="AlphaFoldDB" id="A0A5N1K9L8"/>
<gene>
    <name evidence="1" type="ORF">F3W84_00435</name>
</gene>
<organism evidence="1 2">
    <name type="scientific">Ochrobactrum quorumnocens</name>
    <dbReference type="NCBI Taxonomy" id="271865"/>
    <lineage>
        <taxon>Bacteria</taxon>
        <taxon>Pseudomonadati</taxon>
        <taxon>Pseudomonadota</taxon>
        <taxon>Alphaproteobacteria</taxon>
        <taxon>Hyphomicrobiales</taxon>
        <taxon>Brucellaceae</taxon>
        <taxon>Brucella/Ochrobactrum group</taxon>
        <taxon>Ochrobactrum</taxon>
    </lineage>
</organism>
<protein>
    <submittedName>
        <fullName evidence="1">Uncharacterized protein</fullName>
    </submittedName>
</protein>
<accession>A0A5N1K9L8</accession>
<dbReference type="RefSeq" id="WP_151091059.1">
    <property type="nucleotide sequence ID" value="NZ_VYXQ01000001.1"/>
</dbReference>